<accession>A0A6A6YRZ1</accession>
<name>A0A6A6YRZ1_9PEZI</name>
<dbReference type="RefSeq" id="XP_033577778.1">
    <property type="nucleotide sequence ID" value="XM_033714533.1"/>
</dbReference>
<dbReference type="PROSITE" id="PS50196">
    <property type="entry name" value="RANBD1"/>
    <property type="match status" value="1"/>
</dbReference>
<dbReference type="Gene3D" id="2.30.29.30">
    <property type="entry name" value="Pleckstrin-homology domain (PH domain)/Phosphotyrosine-binding domain (PTB)"/>
    <property type="match status" value="1"/>
</dbReference>
<reference evidence="4" key="2">
    <citation type="submission" date="2020-04" db="EMBL/GenBank/DDBJ databases">
        <authorList>
            <consortium name="NCBI Genome Project"/>
        </authorList>
    </citation>
    <scope>NUCLEOTIDE SEQUENCE</scope>
    <source>
        <strain evidence="4">CBS 304.34</strain>
    </source>
</reference>
<evidence type="ECO:0000313" key="4">
    <source>
        <dbReference type="RefSeq" id="XP_033577778.1"/>
    </source>
</evidence>
<feature type="domain" description="RanBD1" evidence="1">
    <location>
        <begin position="1"/>
        <end position="122"/>
    </location>
</feature>
<feature type="non-terminal residue" evidence="2">
    <location>
        <position position="1"/>
    </location>
</feature>
<gene>
    <name evidence="2 4" type="ORF">BDZ99DRAFT_352304</name>
</gene>
<dbReference type="GeneID" id="54455426"/>
<reference evidence="4" key="3">
    <citation type="submission" date="2025-04" db="UniProtKB">
        <authorList>
            <consortium name="RefSeq"/>
        </authorList>
    </citation>
    <scope>IDENTIFICATION</scope>
    <source>
        <strain evidence="4">CBS 304.34</strain>
    </source>
</reference>
<evidence type="ECO:0000259" key="1">
    <source>
        <dbReference type="PROSITE" id="PS50196"/>
    </source>
</evidence>
<dbReference type="InterPro" id="IPR045255">
    <property type="entry name" value="RanBP1-like"/>
</dbReference>
<dbReference type="SMART" id="SM00160">
    <property type="entry name" value="RanBD"/>
    <property type="match status" value="1"/>
</dbReference>
<organism evidence="2">
    <name type="scientific">Mytilinidion resinicola</name>
    <dbReference type="NCBI Taxonomy" id="574789"/>
    <lineage>
        <taxon>Eukaryota</taxon>
        <taxon>Fungi</taxon>
        <taxon>Dikarya</taxon>
        <taxon>Ascomycota</taxon>
        <taxon>Pezizomycotina</taxon>
        <taxon>Dothideomycetes</taxon>
        <taxon>Pleosporomycetidae</taxon>
        <taxon>Mytilinidiales</taxon>
        <taxon>Mytilinidiaceae</taxon>
        <taxon>Mytilinidion</taxon>
    </lineage>
</organism>
<dbReference type="Proteomes" id="UP000504636">
    <property type="component" value="Unplaced"/>
</dbReference>
<evidence type="ECO:0000313" key="2">
    <source>
        <dbReference type="EMBL" id="KAF2810814.1"/>
    </source>
</evidence>
<sequence>SKEGFTKLLKIRGKLFIFHRSNSTWEARGAGEVVLVKYKSNGVTRLMMRQDKTLNLIADHRVDPGTKISLNTTSDRSWVFNAKDDVAEGKPTNLTLALRFENSEKAGLFREAFVKAQEGNAE</sequence>
<dbReference type="InterPro" id="IPR000156">
    <property type="entry name" value="Ran_bind_dom"/>
</dbReference>
<dbReference type="Pfam" id="PF00638">
    <property type="entry name" value="Ran_BP1"/>
    <property type="match status" value="1"/>
</dbReference>
<dbReference type="GO" id="GO:0005643">
    <property type="term" value="C:nuclear pore"/>
    <property type="evidence" value="ECO:0007669"/>
    <property type="project" value="TreeGrafter"/>
</dbReference>
<dbReference type="PANTHER" id="PTHR23138">
    <property type="entry name" value="RAN BINDING PROTEIN"/>
    <property type="match status" value="1"/>
</dbReference>
<dbReference type="PANTHER" id="PTHR23138:SF87">
    <property type="entry name" value="E3 SUMO-PROTEIN LIGASE RANBP2"/>
    <property type="match status" value="1"/>
</dbReference>
<dbReference type="GO" id="GO:0005096">
    <property type="term" value="F:GTPase activator activity"/>
    <property type="evidence" value="ECO:0007669"/>
    <property type="project" value="TreeGrafter"/>
</dbReference>
<dbReference type="SUPFAM" id="SSF50729">
    <property type="entry name" value="PH domain-like"/>
    <property type="match status" value="1"/>
</dbReference>
<keyword evidence="3" id="KW-1185">Reference proteome</keyword>
<proteinExistence type="predicted"/>
<dbReference type="OrthoDB" id="2357150at2759"/>
<feature type="non-terminal residue" evidence="2">
    <location>
        <position position="122"/>
    </location>
</feature>
<protein>
    <submittedName>
        <fullName evidence="2 4">PH domain-like protein</fullName>
    </submittedName>
</protein>
<reference evidence="2 4" key="1">
    <citation type="journal article" date="2020" name="Stud. Mycol.">
        <title>101 Dothideomycetes genomes: a test case for predicting lifestyles and emergence of pathogens.</title>
        <authorList>
            <person name="Haridas S."/>
            <person name="Albert R."/>
            <person name="Binder M."/>
            <person name="Bloem J."/>
            <person name="Labutti K."/>
            <person name="Salamov A."/>
            <person name="Andreopoulos B."/>
            <person name="Baker S."/>
            <person name="Barry K."/>
            <person name="Bills G."/>
            <person name="Bluhm B."/>
            <person name="Cannon C."/>
            <person name="Castanera R."/>
            <person name="Culley D."/>
            <person name="Daum C."/>
            <person name="Ezra D."/>
            <person name="Gonzalez J."/>
            <person name="Henrissat B."/>
            <person name="Kuo A."/>
            <person name="Liang C."/>
            <person name="Lipzen A."/>
            <person name="Lutzoni F."/>
            <person name="Magnuson J."/>
            <person name="Mondo S."/>
            <person name="Nolan M."/>
            <person name="Ohm R."/>
            <person name="Pangilinan J."/>
            <person name="Park H.-J."/>
            <person name="Ramirez L."/>
            <person name="Alfaro M."/>
            <person name="Sun H."/>
            <person name="Tritt A."/>
            <person name="Yoshinaga Y."/>
            <person name="Zwiers L.-H."/>
            <person name="Turgeon B."/>
            <person name="Goodwin S."/>
            <person name="Spatafora J."/>
            <person name="Crous P."/>
            <person name="Grigoriev I."/>
        </authorList>
    </citation>
    <scope>NUCLEOTIDE SEQUENCE</scope>
    <source>
        <strain evidence="2 4">CBS 304.34</strain>
    </source>
</reference>
<dbReference type="EMBL" id="MU003699">
    <property type="protein sequence ID" value="KAF2810814.1"/>
    <property type="molecule type" value="Genomic_DNA"/>
</dbReference>
<evidence type="ECO:0000313" key="3">
    <source>
        <dbReference type="Proteomes" id="UP000504636"/>
    </source>
</evidence>
<dbReference type="AlphaFoldDB" id="A0A6A6YRZ1"/>
<dbReference type="InterPro" id="IPR011993">
    <property type="entry name" value="PH-like_dom_sf"/>
</dbReference>
<dbReference type="GO" id="GO:0005737">
    <property type="term" value="C:cytoplasm"/>
    <property type="evidence" value="ECO:0007669"/>
    <property type="project" value="TreeGrafter"/>
</dbReference>